<keyword evidence="1" id="KW-0285">Flavoprotein</keyword>
<sequence length="245" mass="27288">MMVDFSSREGERFLDLLDFEEENTSHAAGKGDLVGRNPQERPLLNWSEHCSAELQALVDDFNTEEFSALDFSVTVADPSLPDCPLVGCSVGFTSLTGYTVSEIVGRNCRFLLNGVPNDLVDNDSRRRCRAFSLSCGEGAMYMDPLGDMISGMELPSGELISVQTNARKSGELFRNMFYLKMVELDGNSFILGLQAGLPEEFDEKDMAEIEEVCQGAFARLDNNMAEIEQLLASQFWYSAPMRRQV</sequence>
<dbReference type="AlphaFoldDB" id="A0A7S1A174"/>
<dbReference type="Gene3D" id="3.30.450.20">
    <property type="entry name" value="PAS domain"/>
    <property type="match status" value="1"/>
</dbReference>
<dbReference type="PANTHER" id="PTHR47429:SF2">
    <property type="entry name" value="PROTEIN TWIN LOV 1"/>
    <property type="match status" value="1"/>
</dbReference>
<dbReference type="GO" id="GO:0005634">
    <property type="term" value="C:nucleus"/>
    <property type="evidence" value="ECO:0007669"/>
    <property type="project" value="TreeGrafter"/>
</dbReference>
<evidence type="ECO:0008006" key="5">
    <source>
        <dbReference type="Google" id="ProtNLM"/>
    </source>
</evidence>
<accession>A0A7S1A174</accession>
<dbReference type="EMBL" id="HBFQ01018392">
    <property type="protein sequence ID" value="CAD8838510.1"/>
    <property type="molecule type" value="Transcribed_RNA"/>
</dbReference>
<dbReference type="PANTHER" id="PTHR47429">
    <property type="entry name" value="PROTEIN TWIN LOV 1"/>
    <property type="match status" value="1"/>
</dbReference>
<evidence type="ECO:0000256" key="2">
    <source>
        <dbReference type="ARBA" id="ARBA00022643"/>
    </source>
</evidence>
<evidence type="ECO:0000313" key="4">
    <source>
        <dbReference type="EMBL" id="CAD8838510.1"/>
    </source>
</evidence>
<organism evidence="4">
    <name type="scientific">Noctiluca scintillans</name>
    <name type="common">Sea sparkle</name>
    <name type="synonym">Red tide dinoflagellate</name>
    <dbReference type="NCBI Taxonomy" id="2966"/>
    <lineage>
        <taxon>Eukaryota</taxon>
        <taxon>Sar</taxon>
        <taxon>Alveolata</taxon>
        <taxon>Dinophyceae</taxon>
        <taxon>Noctilucales</taxon>
        <taxon>Noctilucaceae</taxon>
        <taxon>Noctiluca</taxon>
    </lineage>
</organism>
<name>A0A7S1A174_NOCSC</name>
<gene>
    <name evidence="4" type="ORF">NSCI0253_LOCUS12858</name>
</gene>
<proteinExistence type="predicted"/>
<protein>
    <recommendedName>
        <fullName evidence="5">PAS domain-containing protein</fullName>
    </recommendedName>
</protein>
<reference evidence="4" key="1">
    <citation type="submission" date="2021-01" db="EMBL/GenBank/DDBJ databases">
        <authorList>
            <person name="Corre E."/>
            <person name="Pelletier E."/>
            <person name="Niang G."/>
            <person name="Scheremetjew M."/>
            <person name="Finn R."/>
            <person name="Kale V."/>
            <person name="Holt S."/>
            <person name="Cochrane G."/>
            <person name="Meng A."/>
            <person name="Brown T."/>
            <person name="Cohen L."/>
        </authorList>
    </citation>
    <scope>NUCLEOTIDE SEQUENCE</scope>
</reference>
<keyword evidence="3" id="KW-0157">Chromophore</keyword>
<keyword evidence="2" id="KW-0288">FMN</keyword>
<evidence type="ECO:0000256" key="1">
    <source>
        <dbReference type="ARBA" id="ARBA00022630"/>
    </source>
</evidence>
<evidence type="ECO:0000256" key="3">
    <source>
        <dbReference type="ARBA" id="ARBA00022991"/>
    </source>
</evidence>